<comment type="similarity">
    <text evidence="9">Belongs to the DEAD box helicase family. DEAH subfamily. PRP16 sub-subfamily.</text>
</comment>
<dbReference type="InterPro" id="IPR011545">
    <property type="entry name" value="DEAD/DEAH_box_helicase_dom"/>
</dbReference>
<accession>A0A4P9XWD9</accession>
<sequence>MASLPSSAAAAVLPAKRIHEIAVRLSRALNTMNPNDTLGERVANMAVATSDHLDQFKQQCRFFGRFDDTFLETLHADILQWSTESDSAQNATQEVPHLEQTFDRAGTINTPQDTGASDLEERGGLMRPAGKLAAKDGERHAFKRPEPRKSLLGLDRLAEEKHKLVADAAASSITMVVPMRNDDKPVEFKRPKPVNERLSFRDSAMNTSADVTSVVSVIATAVIVSRRAREDATIARRRMSDTGRAVVLIAPARTGWSVNRNNTVAATGNAHQCVQTTRRVYAEVSPVEQWALATPRVGPAEYEDDDLLVPDTDSADRQEWEEEQTRLDRDWYNSEEFGVSEETLNPFGDHDEYYRQKEEELTKRQAKRLTARQAQYNQDNEMWETNRMLTSGIMHRTEVDTDFENEEDVRVHLLVHDLKPPFLTGHMVFTKQLEMVQPVRDPTADMAKFARQGSKLVREKREQRERIKNAEKFKLAGTTLGNVMGIVEKEEGPGDADEDETVVPMEESGDGQTKFSEHMKQPTEAREFLPAFAVREELLQVIRDHQVVVVVGETGSGKTTQLVQYLHEAGYGRYGLIGCTQPRRVAAMSVAKRVSEEMGCKLGGLVGYAIRFEDCTSSETAIKYMTDGVLLRESLREADLDRYSAIIMDEAHERSMQTDVLMGLLRRVITRRRDLKLIVTSATMNAEKFCDFFGHCPSFTIPGRTFPVDISFSKIPCEDYVDSAVKQALSVHLSHGPGDILIFMTGQEDIETTCEVLRERLDQLDDAPKLAVLPIYSQMPADLQAKIFQRAEGGERKCIVATNIAETSLTLDGVIVQSAHWHGLAADYANQPGKRKPAFWACWAYRTWAYSYEMFPNTIPEIQRTNLAMTVLQLKSLNVKNLLDFDFMDPPPQETILNSMYQLWVLGALDNTSDLTALGKRMVQFPLDPQLAKMLITSEELKCTMEILTIVSMLSVPSVFYRPKERMEESDAAREKFMVPESDHLTLLNVYSQWKSHNYSDRWCTRHYIHAKAMRKAQEVRTQLMDIMKTVKMPYISCGTNWDSVRKCICSAYFHQAARVKGIGDYLNLRTGMKCHLHPTSALYGMGTIPDYIVYHELVLTSKEYMQCVTAVDPYWLAELGPMFYSVKEAGWTHKERRQHDRKEYQSMEEELRRATERQTREREASSAPQTPRARISTMGARRPTPRRPRTGLGL</sequence>
<dbReference type="GO" id="GO:0005634">
    <property type="term" value="C:nucleus"/>
    <property type="evidence" value="ECO:0007669"/>
    <property type="project" value="UniProtKB-SubCell"/>
</dbReference>
<dbReference type="PROSITE" id="PS51192">
    <property type="entry name" value="HELICASE_ATP_BIND_1"/>
    <property type="match status" value="1"/>
</dbReference>
<dbReference type="Gene3D" id="1.20.120.1080">
    <property type="match status" value="1"/>
</dbReference>
<dbReference type="FunFam" id="1.20.120.1080:FF:000018">
    <property type="entry name" value="Pre-mRNA-splicing factor ATP-dependent RNA helicase prp16"/>
    <property type="match status" value="1"/>
</dbReference>
<evidence type="ECO:0000313" key="14">
    <source>
        <dbReference type="EMBL" id="RKP10618.1"/>
    </source>
</evidence>
<comment type="subcellular location">
    <subcellularLocation>
        <location evidence="1">Nucleus</location>
    </subcellularLocation>
</comment>
<dbReference type="GO" id="GO:1990904">
    <property type="term" value="C:ribonucleoprotein complex"/>
    <property type="evidence" value="ECO:0007669"/>
    <property type="project" value="UniProtKB-ARBA"/>
</dbReference>
<evidence type="ECO:0000256" key="9">
    <source>
        <dbReference type="ARBA" id="ARBA00038040"/>
    </source>
</evidence>
<dbReference type="PROSITE" id="PS00690">
    <property type="entry name" value="DEAH_ATP_HELICASE"/>
    <property type="match status" value="1"/>
</dbReference>
<evidence type="ECO:0000256" key="10">
    <source>
        <dbReference type="ARBA" id="ARBA00047984"/>
    </source>
</evidence>
<evidence type="ECO:0000256" key="3">
    <source>
        <dbReference type="ARBA" id="ARBA00022664"/>
    </source>
</evidence>
<dbReference type="InterPro" id="IPR001650">
    <property type="entry name" value="Helicase_C-like"/>
</dbReference>
<dbReference type="GO" id="GO:0034458">
    <property type="term" value="F:3'-5' RNA helicase activity"/>
    <property type="evidence" value="ECO:0007669"/>
    <property type="project" value="TreeGrafter"/>
</dbReference>
<keyword evidence="6" id="KW-0347">Helicase</keyword>
<dbReference type="FunFam" id="1.10.10.2130:FF:000001">
    <property type="entry name" value="Pre-mRNA-splicing factor ATP-dependent RNA helicase"/>
    <property type="match status" value="1"/>
</dbReference>
<dbReference type="OrthoDB" id="10253254at2759"/>
<proteinExistence type="inferred from homology"/>
<dbReference type="Pfam" id="PF21010">
    <property type="entry name" value="HA2_C"/>
    <property type="match status" value="1"/>
</dbReference>
<feature type="region of interest" description="Disordered" evidence="11">
    <location>
        <begin position="1136"/>
        <end position="1195"/>
    </location>
</feature>
<feature type="compositionally biased region" description="Basic residues" evidence="11">
    <location>
        <begin position="1184"/>
        <end position="1195"/>
    </location>
</feature>
<evidence type="ECO:0000256" key="1">
    <source>
        <dbReference type="ARBA" id="ARBA00004123"/>
    </source>
</evidence>
<feature type="compositionally biased region" description="Basic and acidic residues" evidence="11">
    <location>
        <begin position="1136"/>
        <end position="1165"/>
    </location>
</feature>
<dbReference type="Pfam" id="PF07717">
    <property type="entry name" value="OB_NTP_bind"/>
    <property type="match status" value="1"/>
</dbReference>
<dbReference type="Pfam" id="PF00271">
    <property type="entry name" value="Helicase_C"/>
    <property type="match status" value="1"/>
</dbReference>
<organism evidence="14 15">
    <name type="scientific">Thamnocephalis sphaerospora</name>
    <dbReference type="NCBI Taxonomy" id="78915"/>
    <lineage>
        <taxon>Eukaryota</taxon>
        <taxon>Fungi</taxon>
        <taxon>Fungi incertae sedis</taxon>
        <taxon>Zoopagomycota</taxon>
        <taxon>Zoopagomycotina</taxon>
        <taxon>Zoopagomycetes</taxon>
        <taxon>Zoopagales</taxon>
        <taxon>Sigmoideomycetaceae</taxon>
        <taxon>Thamnocephalis</taxon>
    </lineage>
</organism>
<comment type="catalytic activity">
    <reaction evidence="10">
        <text>ATP + H2O = ADP + phosphate + H(+)</text>
        <dbReference type="Rhea" id="RHEA:13065"/>
        <dbReference type="ChEBI" id="CHEBI:15377"/>
        <dbReference type="ChEBI" id="CHEBI:15378"/>
        <dbReference type="ChEBI" id="CHEBI:30616"/>
        <dbReference type="ChEBI" id="CHEBI:43474"/>
        <dbReference type="ChEBI" id="CHEBI:456216"/>
        <dbReference type="EC" id="3.6.4.13"/>
    </reaction>
</comment>
<dbReference type="PROSITE" id="PS51194">
    <property type="entry name" value="HELICASE_CTER"/>
    <property type="match status" value="1"/>
</dbReference>
<feature type="domain" description="Helicase C-terminal" evidence="13">
    <location>
        <begin position="724"/>
        <end position="878"/>
    </location>
</feature>
<dbReference type="PANTHER" id="PTHR18934:SF91">
    <property type="entry name" value="PRE-MRNA-SPLICING FACTOR ATP-DEPENDENT RNA HELICASE PRP16"/>
    <property type="match status" value="1"/>
</dbReference>
<evidence type="ECO:0000256" key="4">
    <source>
        <dbReference type="ARBA" id="ARBA00022741"/>
    </source>
</evidence>
<name>A0A4P9XWD9_9FUNG</name>
<dbReference type="EC" id="3.6.4.13" evidence="2"/>
<dbReference type="GO" id="GO:0003723">
    <property type="term" value="F:RNA binding"/>
    <property type="evidence" value="ECO:0007669"/>
    <property type="project" value="TreeGrafter"/>
</dbReference>
<dbReference type="PANTHER" id="PTHR18934">
    <property type="entry name" value="ATP-DEPENDENT RNA HELICASE"/>
    <property type="match status" value="1"/>
</dbReference>
<gene>
    <name evidence="14" type="ORF">THASP1DRAFT_21694</name>
</gene>
<dbReference type="EMBL" id="KZ992444">
    <property type="protein sequence ID" value="RKP10618.1"/>
    <property type="molecule type" value="Genomic_DNA"/>
</dbReference>
<dbReference type="InterPro" id="IPR002464">
    <property type="entry name" value="DNA/RNA_helicase_DEAH_CS"/>
</dbReference>
<dbReference type="SMART" id="SM00487">
    <property type="entry name" value="DEXDc"/>
    <property type="match status" value="1"/>
</dbReference>
<protein>
    <recommendedName>
        <fullName evidence="2">RNA helicase</fullName>
        <ecNumber evidence="2">3.6.4.13</ecNumber>
    </recommendedName>
</protein>
<dbReference type="STRING" id="78915.A0A4P9XWD9"/>
<dbReference type="CDD" id="cd18791">
    <property type="entry name" value="SF2_C_RHA"/>
    <property type="match status" value="1"/>
</dbReference>
<keyword evidence="3" id="KW-0507">mRNA processing</keyword>
<dbReference type="GO" id="GO:0000398">
    <property type="term" value="P:mRNA splicing, via spliceosome"/>
    <property type="evidence" value="ECO:0007669"/>
    <property type="project" value="UniProtKB-ARBA"/>
</dbReference>
<dbReference type="InterPro" id="IPR027417">
    <property type="entry name" value="P-loop_NTPase"/>
</dbReference>
<evidence type="ECO:0000256" key="8">
    <source>
        <dbReference type="ARBA" id="ARBA00023242"/>
    </source>
</evidence>
<keyword evidence="7" id="KW-0067">ATP-binding</keyword>
<keyword evidence="4" id="KW-0547">Nucleotide-binding</keyword>
<evidence type="ECO:0000256" key="5">
    <source>
        <dbReference type="ARBA" id="ARBA00022801"/>
    </source>
</evidence>
<dbReference type="Pfam" id="PF00270">
    <property type="entry name" value="DEAD"/>
    <property type="match status" value="1"/>
</dbReference>
<evidence type="ECO:0000259" key="12">
    <source>
        <dbReference type="PROSITE" id="PS51192"/>
    </source>
</evidence>
<evidence type="ECO:0000256" key="7">
    <source>
        <dbReference type="ARBA" id="ARBA00022840"/>
    </source>
</evidence>
<dbReference type="SUPFAM" id="SSF52540">
    <property type="entry name" value="P-loop containing nucleoside triphosphate hydrolases"/>
    <property type="match status" value="1"/>
</dbReference>
<evidence type="ECO:0000259" key="13">
    <source>
        <dbReference type="PROSITE" id="PS51194"/>
    </source>
</evidence>
<dbReference type="InterPro" id="IPR011709">
    <property type="entry name" value="DEAD-box_helicase_OB_fold"/>
</dbReference>
<dbReference type="GO" id="GO:0005524">
    <property type="term" value="F:ATP binding"/>
    <property type="evidence" value="ECO:0007669"/>
    <property type="project" value="UniProtKB-KW"/>
</dbReference>
<dbReference type="Gene3D" id="3.40.50.300">
    <property type="entry name" value="P-loop containing nucleotide triphosphate hydrolases"/>
    <property type="match status" value="2"/>
</dbReference>
<evidence type="ECO:0000256" key="6">
    <source>
        <dbReference type="ARBA" id="ARBA00022806"/>
    </source>
</evidence>
<dbReference type="InterPro" id="IPR048333">
    <property type="entry name" value="HA2_WH"/>
</dbReference>
<dbReference type="GO" id="GO:0016787">
    <property type="term" value="F:hydrolase activity"/>
    <property type="evidence" value="ECO:0007669"/>
    <property type="project" value="UniProtKB-KW"/>
</dbReference>
<keyword evidence="8" id="KW-0539">Nucleus</keyword>
<feature type="domain" description="Helicase ATP-binding" evidence="12">
    <location>
        <begin position="539"/>
        <end position="702"/>
    </location>
</feature>
<dbReference type="Proteomes" id="UP000271241">
    <property type="component" value="Unassembled WGS sequence"/>
</dbReference>
<dbReference type="AlphaFoldDB" id="A0A4P9XWD9"/>
<evidence type="ECO:0000256" key="2">
    <source>
        <dbReference type="ARBA" id="ARBA00012552"/>
    </source>
</evidence>
<reference evidence="15" key="1">
    <citation type="journal article" date="2018" name="Nat. Microbiol.">
        <title>Leveraging single-cell genomics to expand the fungal tree of life.</title>
        <authorList>
            <person name="Ahrendt S.R."/>
            <person name="Quandt C.A."/>
            <person name="Ciobanu D."/>
            <person name="Clum A."/>
            <person name="Salamov A."/>
            <person name="Andreopoulos B."/>
            <person name="Cheng J.F."/>
            <person name="Woyke T."/>
            <person name="Pelin A."/>
            <person name="Henrissat B."/>
            <person name="Reynolds N.K."/>
            <person name="Benny G.L."/>
            <person name="Smith M.E."/>
            <person name="James T.Y."/>
            <person name="Grigoriev I.V."/>
        </authorList>
    </citation>
    <scope>NUCLEOTIDE SEQUENCE [LARGE SCALE GENOMIC DNA]</scope>
    <source>
        <strain evidence="15">RSA 1356</strain>
    </source>
</reference>
<dbReference type="Pfam" id="PF04408">
    <property type="entry name" value="WHD_HA2"/>
    <property type="match status" value="1"/>
</dbReference>
<dbReference type="FunFam" id="3.40.50.300:FF:000615">
    <property type="entry name" value="pre-mRNA-splicing factor ATP-dependent RNA helicase DEAH7"/>
    <property type="match status" value="1"/>
</dbReference>
<evidence type="ECO:0000313" key="15">
    <source>
        <dbReference type="Proteomes" id="UP000271241"/>
    </source>
</evidence>
<keyword evidence="5 14" id="KW-0378">Hydrolase</keyword>
<keyword evidence="15" id="KW-1185">Reference proteome</keyword>
<dbReference type="SMART" id="SM00847">
    <property type="entry name" value="HA2"/>
    <property type="match status" value="1"/>
</dbReference>
<dbReference type="InterPro" id="IPR014001">
    <property type="entry name" value="Helicase_ATP-bd"/>
</dbReference>
<evidence type="ECO:0000256" key="11">
    <source>
        <dbReference type="SAM" id="MobiDB-lite"/>
    </source>
</evidence>
<dbReference type="InterPro" id="IPR007502">
    <property type="entry name" value="Helicase-assoc_dom"/>
</dbReference>